<feature type="region of interest" description="Disordered" evidence="3">
    <location>
        <begin position="1"/>
        <end position="22"/>
    </location>
</feature>
<evidence type="ECO:0000256" key="2">
    <source>
        <dbReference type="ARBA" id="ARBA00022737"/>
    </source>
</evidence>
<dbReference type="Pfam" id="PF00560">
    <property type="entry name" value="LRR_1"/>
    <property type="match status" value="2"/>
</dbReference>
<dbReference type="Proteomes" id="UP001217089">
    <property type="component" value="Unassembled WGS sequence"/>
</dbReference>
<gene>
    <name evidence="4" type="ORF">KUTeg_006266</name>
</gene>
<name>A0ABQ9FFZ5_TEGGR</name>
<dbReference type="InterPro" id="IPR050216">
    <property type="entry name" value="LRR_domain-containing"/>
</dbReference>
<organism evidence="4 5">
    <name type="scientific">Tegillarca granosa</name>
    <name type="common">Malaysian cockle</name>
    <name type="synonym">Anadara granosa</name>
    <dbReference type="NCBI Taxonomy" id="220873"/>
    <lineage>
        <taxon>Eukaryota</taxon>
        <taxon>Metazoa</taxon>
        <taxon>Spiralia</taxon>
        <taxon>Lophotrochozoa</taxon>
        <taxon>Mollusca</taxon>
        <taxon>Bivalvia</taxon>
        <taxon>Autobranchia</taxon>
        <taxon>Pteriomorphia</taxon>
        <taxon>Arcoida</taxon>
        <taxon>Arcoidea</taxon>
        <taxon>Arcidae</taxon>
        <taxon>Tegillarca</taxon>
    </lineage>
</organism>
<evidence type="ECO:0000313" key="4">
    <source>
        <dbReference type="EMBL" id="KAJ8316252.1"/>
    </source>
</evidence>
<dbReference type="InterPro" id="IPR032675">
    <property type="entry name" value="LRR_dom_sf"/>
</dbReference>
<evidence type="ECO:0000256" key="3">
    <source>
        <dbReference type="SAM" id="MobiDB-lite"/>
    </source>
</evidence>
<feature type="compositionally biased region" description="Low complexity" evidence="3">
    <location>
        <begin position="1"/>
        <end position="21"/>
    </location>
</feature>
<protein>
    <recommendedName>
        <fullName evidence="6">Leucine-rich repeat-containing protein 58</fullName>
    </recommendedName>
</protein>
<evidence type="ECO:0008006" key="6">
    <source>
        <dbReference type="Google" id="ProtNLM"/>
    </source>
</evidence>
<evidence type="ECO:0000313" key="5">
    <source>
        <dbReference type="Proteomes" id="UP001217089"/>
    </source>
</evidence>
<keyword evidence="2" id="KW-0677">Repeat</keyword>
<dbReference type="PANTHER" id="PTHR48051:SF46">
    <property type="entry name" value="LEUCINE RICH REPEAT-CONTAINING DOMAIN PROTEIN"/>
    <property type="match status" value="1"/>
</dbReference>
<dbReference type="Gene3D" id="3.80.10.10">
    <property type="entry name" value="Ribonuclease Inhibitor"/>
    <property type="match status" value="1"/>
</dbReference>
<proteinExistence type="predicted"/>
<sequence length="279" mass="31145">MAEGFSSSTSDGEFSSENSSDLSYGSLTNLPEFLIPRAKEIRSLLLQNNSLTKLPDSFGLFINLISVDLSNNSLASICNDILHLKSLRTLIVRNNGLKNSSIPKDFGMMPSLETVNFSGNELGELPHQFTELKKLKSLYLGGNKINIIPSSVKNLRKNNPLVVKFVQDLVHDPPSLMELAGRTIKIERVRYTKYDLPENLIQYLKSAQRCVNPKCKGVYFTSRVESVKFVDFCGKYRLPLMQYLCSPSCSVTPVVSCQSDTETDDEDSAKAMMRRVLLG</sequence>
<dbReference type="InterPro" id="IPR001611">
    <property type="entry name" value="Leu-rich_rpt"/>
</dbReference>
<dbReference type="SMART" id="SM00369">
    <property type="entry name" value="LRR_TYP"/>
    <property type="match status" value="5"/>
</dbReference>
<comment type="caution">
    <text evidence="4">The sequence shown here is derived from an EMBL/GenBank/DDBJ whole genome shotgun (WGS) entry which is preliminary data.</text>
</comment>
<keyword evidence="5" id="KW-1185">Reference proteome</keyword>
<reference evidence="4 5" key="1">
    <citation type="submission" date="2022-12" db="EMBL/GenBank/DDBJ databases">
        <title>Chromosome-level genome of Tegillarca granosa.</title>
        <authorList>
            <person name="Kim J."/>
        </authorList>
    </citation>
    <scope>NUCLEOTIDE SEQUENCE [LARGE SCALE GENOMIC DNA]</scope>
    <source>
        <strain evidence="4">Teg-2019</strain>
        <tissue evidence="4">Adductor muscle</tissue>
    </source>
</reference>
<keyword evidence="1" id="KW-0433">Leucine-rich repeat</keyword>
<evidence type="ECO:0000256" key="1">
    <source>
        <dbReference type="ARBA" id="ARBA00022614"/>
    </source>
</evidence>
<dbReference type="PANTHER" id="PTHR48051">
    <property type="match status" value="1"/>
</dbReference>
<dbReference type="EMBL" id="JARBDR010000328">
    <property type="protein sequence ID" value="KAJ8316252.1"/>
    <property type="molecule type" value="Genomic_DNA"/>
</dbReference>
<dbReference type="InterPro" id="IPR003591">
    <property type="entry name" value="Leu-rich_rpt_typical-subtyp"/>
</dbReference>
<accession>A0ABQ9FFZ5</accession>
<dbReference type="SUPFAM" id="SSF52058">
    <property type="entry name" value="L domain-like"/>
    <property type="match status" value="1"/>
</dbReference>